<keyword evidence="2" id="KW-0813">Transport</keyword>
<dbReference type="InterPro" id="IPR005821">
    <property type="entry name" value="Ion_trans_dom"/>
</dbReference>
<name>A0AA88KEU5_NAELO</name>
<feature type="transmembrane region" description="Helical" evidence="12">
    <location>
        <begin position="2733"/>
        <end position="2754"/>
    </location>
</feature>
<evidence type="ECO:0000313" key="14">
    <source>
        <dbReference type="EMBL" id="KAG2373536.1"/>
    </source>
</evidence>
<dbReference type="Pfam" id="PF08454">
    <property type="entry name" value="RIH_assoc"/>
    <property type="match status" value="1"/>
</dbReference>
<dbReference type="RefSeq" id="XP_044542710.1">
    <property type="nucleotide sequence ID" value="XM_044687718.1"/>
</dbReference>
<feature type="compositionally biased region" description="Low complexity" evidence="11">
    <location>
        <begin position="27"/>
        <end position="42"/>
    </location>
</feature>
<dbReference type="InterPro" id="IPR036300">
    <property type="entry name" value="MIR_dom_sf"/>
</dbReference>
<dbReference type="PANTHER" id="PTHR13715">
    <property type="entry name" value="RYANODINE RECEPTOR AND IP3 RECEPTOR"/>
    <property type="match status" value="1"/>
</dbReference>
<reference evidence="14 15" key="1">
    <citation type="journal article" date="2018" name="BMC Genomics">
        <title>The genome of Naegleria lovaniensis, the basis for a comparative approach to unravel pathogenicity factors of the human pathogenic amoeba N. fowleri.</title>
        <authorList>
            <person name="Liechti N."/>
            <person name="Schurch N."/>
            <person name="Bruggmann R."/>
            <person name="Wittwer M."/>
        </authorList>
    </citation>
    <scope>NUCLEOTIDE SEQUENCE [LARGE SCALE GENOMIC DNA]</scope>
    <source>
        <strain evidence="14 15">ATCC 30569</strain>
    </source>
</reference>
<feature type="region of interest" description="Disordered" evidence="11">
    <location>
        <begin position="1997"/>
        <end position="2019"/>
    </location>
</feature>
<dbReference type="InterPro" id="IPR013662">
    <property type="entry name" value="RIH_assoc-dom"/>
</dbReference>
<evidence type="ECO:0000256" key="4">
    <source>
        <dbReference type="ARBA" id="ARBA00022737"/>
    </source>
</evidence>
<organism evidence="14 15">
    <name type="scientific">Naegleria lovaniensis</name>
    <name type="common">Amoeba</name>
    <dbReference type="NCBI Taxonomy" id="51637"/>
    <lineage>
        <taxon>Eukaryota</taxon>
        <taxon>Discoba</taxon>
        <taxon>Heterolobosea</taxon>
        <taxon>Tetramitia</taxon>
        <taxon>Eutetramitia</taxon>
        <taxon>Vahlkampfiidae</taxon>
        <taxon>Naegleria</taxon>
    </lineage>
</organism>
<dbReference type="InterPro" id="IPR000699">
    <property type="entry name" value="RIH_dom"/>
</dbReference>
<feature type="region of interest" description="Disordered" evidence="11">
    <location>
        <begin position="1"/>
        <end position="44"/>
    </location>
</feature>
<feature type="region of interest" description="Disordered" evidence="11">
    <location>
        <begin position="1815"/>
        <end position="1851"/>
    </location>
</feature>
<feature type="region of interest" description="Disordered" evidence="11">
    <location>
        <begin position="2243"/>
        <end position="2292"/>
    </location>
</feature>
<dbReference type="PANTHER" id="PTHR13715:SF99">
    <property type="entry name" value="INOSITOL 1,4,5-TRISPHOSPHATE RECEPTOR-LIKE PROTEIN A"/>
    <property type="match status" value="1"/>
</dbReference>
<dbReference type="SMART" id="SM00472">
    <property type="entry name" value="MIR"/>
    <property type="match status" value="4"/>
</dbReference>
<feature type="compositionally biased region" description="Polar residues" evidence="11">
    <location>
        <begin position="2243"/>
        <end position="2255"/>
    </location>
</feature>
<feature type="transmembrane region" description="Helical" evidence="12">
    <location>
        <begin position="2842"/>
        <end position="2864"/>
    </location>
</feature>
<feature type="transmembrane region" description="Helical" evidence="12">
    <location>
        <begin position="2920"/>
        <end position="2942"/>
    </location>
</feature>
<feature type="compositionally biased region" description="Polar residues" evidence="11">
    <location>
        <begin position="1"/>
        <end position="26"/>
    </location>
</feature>
<keyword evidence="8" id="KW-1071">Ligand-gated ion channel</keyword>
<dbReference type="InterPro" id="IPR035910">
    <property type="entry name" value="RyR/IP3R_RIH_dom_sf"/>
</dbReference>
<feature type="compositionally biased region" description="Polar residues" evidence="11">
    <location>
        <begin position="1832"/>
        <end position="1851"/>
    </location>
</feature>
<feature type="region of interest" description="Disordered" evidence="11">
    <location>
        <begin position="1039"/>
        <end position="1080"/>
    </location>
</feature>
<feature type="region of interest" description="Disordered" evidence="11">
    <location>
        <begin position="632"/>
        <end position="655"/>
    </location>
</feature>
<dbReference type="InterPro" id="IPR016093">
    <property type="entry name" value="MIR_motif"/>
</dbReference>
<dbReference type="Gene3D" id="2.80.10.50">
    <property type="match status" value="3"/>
</dbReference>
<evidence type="ECO:0000259" key="13">
    <source>
        <dbReference type="PROSITE" id="PS50919"/>
    </source>
</evidence>
<evidence type="ECO:0000256" key="2">
    <source>
        <dbReference type="ARBA" id="ARBA00022448"/>
    </source>
</evidence>
<feature type="compositionally biased region" description="Low complexity" evidence="11">
    <location>
        <begin position="1041"/>
        <end position="1062"/>
    </location>
</feature>
<evidence type="ECO:0000256" key="3">
    <source>
        <dbReference type="ARBA" id="ARBA00022692"/>
    </source>
</evidence>
<comment type="caution">
    <text evidence="14">The sequence shown here is derived from an EMBL/GenBank/DDBJ whole genome shotgun (WGS) entry which is preliminary data.</text>
</comment>
<feature type="compositionally biased region" description="Low complexity" evidence="11">
    <location>
        <begin position="3053"/>
        <end position="3074"/>
    </location>
</feature>
<keyword evidence="9" id="KW-0407">Ion channel</keyword>
<evidence type="ECO:0000256" key="11">
    <source>
        <dbReference type="SAM" id="MobiDB-lite"/>
    </source>
</evidence>
<keyword evidence="15" id="KW-1185">Reference proteome</keyword>
<dbReference type="Pfam" id="PF00520">
    <property type="entry name" value="Ion_trans"/>
    <property type="match status" value="1"/>
</dbReference>
<feature type="transmembrane region" description="Helical" evidence="12">
    <location>
        <begin position="2791"/>
        <end position="2814"/>
    </location>
</feature>
<feature type="compositionally biased region" description="Gly residues" evidence="11">
    <location>
        <begin position="2264"/>
        <end position="2275"/>
    </location>
</feature>
<dbReference type="Gene3D" id="1.25.10.30">
    <property type="entry name" value="IP3 receptor type 1 binding core, RIH domain"/>
    <property type="match status" value="1"/>
</dbReference>
<evidence type="ECO:0000256" key="9">
    <source>
        <dbReference type="ARBA" id="ARBA00023303"/>
    </source>
</evidence>
<dbReference type="GO" id="GO:0012505">
    <property type="term" value="C:endomembrane system"/>
    <property type="evidence" value="ECO:0007669"/>
    <property type="project" value="UniProtKB-SubCell"/>
</dbReference>
<accession>A0AA88KEU5</accession>
<dbReference type="Pfam" id="PF08709">
    <property type="entry name" value="Ins145_P3_rec"/>
    <property type="match status" value="2"/>
</dbReference>
<keyword evidence="5 12" id="KW-1133">Transmembrane helix</keyword>
<feature type="transmembrane region" description="Helical" evidence="12">
    <location>
        <begin position="2672"/>
        <end position="2689"/>
    </location>
</feature>
<feature type="domain" description="MIR" evidence="13">
    <location>
        <begin position="316"/>
        <end position="372"/>
    </location>
</feature>
<keyword evidence="6" id="KW-0406">Ion transport</keyword>
<evidence type="ECO:0000313" key="15">
    <source>
        <dbReference type="Proteomes" id="UP000816034"/>
    </source>
</evidence>
<dbReference type="SUPFAM" id="SSF82109">
    <property type="entry name" value="MIR domain"/>
    <property type="match status" value="2"/>
</dbReference>
<dbReference type="Pfam" id="PF02815">
    <property type="entry name" value="MIR"/>
    <property type="match status" value="1"/>
</dbReference>
<comment type="subcellular location">
    <subcellularLocation>
        <location evidence="1">Endomembrane system</location>
        <topology evidence="1">Multi-pass membrane protein</topology>
    </subcellularLocation>
</comment>
<dbReference type="InterPro" id="IPR015925">
    <property type="entry name" value="Ryanodine_IP3_receptor"/>
</dbReference>
<evidence type="ECO:0000256" key="10">
    <source>
        <dbReference type="SAM" id="Coils"/>
    </source>
</evidence>
<feature type="compositionally biased region" description="Basic and acidic residues" evidence="11">
    <location>
        <begin position="636"/>
        <end position="645"/>
    </location>
</feature>
<proteinExistence type="predicted"/>
<evidence type="ECO:0000256" key="8">
    <source>
        <dbReference type="ARBA" id="ARBA00023286"/>
    </source>
</evidence>
<keyword evidence="10" id="KW-0175">Coiled coil</keyword>
<evidence type="ECO:0000256" key="12">
    <source>
        <dbReference type="SAM" id="Phobius"/>
    </source>
</evidence>
<feature type="coiled-coil region" evidence="10">
    <location>
        <begin position="283"/>
        <end position="313"/>
    </location>
</feature>
<evidence type="ECO:0000256" key="6">
    <source>
        <dbReference type="ARBA" id="ARBA00023065"/>
    </source>
</evidence>
<keyword evidence="7 12" id="KW-0472">Membrane</keyword>
<feature type="region of interest" description="Disordered" evidence="11">
    <location>
        <begin position="3044"/>
        <end position="3074"/>
    </location>
</feature>
<evidence type="ECO:0000256" key="1">
    <source>
        <dbReference type="ARBA" id="ARBA00004127"/>
    </source>
</evidence>
<dbReference type="SUPFAM" id="SSF100909">
    <property type="entry name" value="IP3 receptor type 1 binding core, domain 2"/>
    <property type="match status" value="2"/>
</dbReference>
<dbReference type="InterPro" id="IPR014821">
    <property type="entry name" value="Ins145_P3_rcpt"/>
</dbReference>
<feature type="compositionally biased region" description="Low complexity" evidence="11">
    <location>
        <begin position="2000"/>
        <end position="2012"/>
    </location>
</feature>
<evidence type="ECO:0000256" key="5">
    <source>
        <dbReference type="ARBA" id="ARBA00022989"/>
    </source>
</evidence>
<dbReference type="Proteomes" id="UP000816034">
    <property type="component" value="Unassembled WGS sequence"/>
</dbReference>
<keyword evidence="3 12" id="KW-0812">Transmembrane</keyword>
<dbReference type="GO" id="GO:0016020">
    <property type="term" value="C:membrane"/>
    <property type="evidence" value="ECO:0007669"/>
    <property type="project" value="InterPro"/>
</dbReference>
<sequence length="3074" mass="351620">MFSNNDTSSPPNTKQSSSLRTLFTPTSSNAKSSIASKSSSSIGTHSGGLVHSLGKFGMAIQHQHSLNQRSLCVGDLISIYYQGDDENNDNNSGGNHSSSDDMSDEIGFMSVKGFTSNARCGLEDISDENLPSNFKSCVFVVQQAYSYNAHKEFYQKIEQLNLKIKSMNQTKTSTSGASSSNVNTTTAAGNASSPSGNVTNGNNLTSATTSTIPAGIVPPNASLTGIIKGDLNTSSTQLTLGMSESVVGGDTHSNRVLSSSHGANFGQAASVKTFIRSHQFHFLDLTEEQRAQIEDLERKMEREKQQNMIESERNMGREILYGQPIQLMHLKTKKYLCVNPREKAEKQKDCLKLTLVSEESINSTAHFLVLPYYKFRSEGDAVKLSDQVRFYNRKSNTFLHLGRFKYSELLPSQLSTNSQMSSISAQLTVDEDSRKEIHMIPGTSFTSSYSRTNWRIRLFSQYLGVNSNTLKAGDVIRLFHTELRSFLTVNTKSGRVECIGHSKSHSHSSGSSSQGEKHNLPFKSKKSNEVNETPSIIDKFSSQTDTLWEVEMLDPTRGGALMWYGKYRLKHISTGKYLYATNDSRQFLQSDQDDSGLLLDDSTLDEDDDEFGVSGAFFSKLSNRVKKTTKPAVIDQNKDSHHDPLSKSSVYNDSSASLSSSVSTPSASSSLNSTDHLWRLLKKKLLSSVKKEQIGVSLHLAVKDDLGSEDTTFIILPHDASSASSAAQHDPALSTLHTYPIPLQSYFRLKHAHTQTWVHGVHSESGVGSSLMRADETDSVSDKQSAAVTTKTDVKKKVKKSGARNTYPLYSTNVLYEQDVFSVYRVPQQELEDLLFVQSIIPMIESFSKKVKGRVIKRPDDFKVLMQTLLPAISQLIYFLTDSDEEDPLKREGIPFKSRQNILRERGIIDMIMQLIEQLVDQVPEMVSSGSSGDTLLKVVLHQSDSAWTESDLASYHYLIRNLYRVIKQSVKLNTENGLYMAKYITQIQQHIKLDVGASVALIEILTNNYNLLVRMPKEQIKYFVTLLVDEEENMTMYDEPLSSPRKLLSPRLPGSPSPRKSSTSKQQEEIQLGDGDTNAADEQYVSGKNSIYLSFLSALCACGNRPIKNNQNFITKLLFEDERVNNALMFPYFADENTKSKICMKVNGAEYELAEFVSKALVQIMSANSSTMFDVQDDFVVLLYFFQKQIELFSLLCLGRNKQAIEYVEKKFTYELVLACIKDKRLTFELRSSFCTLLLNCFLDVDPYETNPTVSLTRKWTEIEKMKKNQDEKRLKELRSFLTDFFKENYELDCGNDITSIQKNIFMYNLTFMTRKMFELGMFDLSNIYPTHRVVVELLKVLDCSSDKLNGKPALDAIYEENEQTLITTKIKQEVCNIFDIIKSQQLNVRVDFFLINFKYSFTVSDKSVSDDKRQDFVKNSLFKDSIFNDSASIETLTKVLIDLTKSKNAELAVKSLNLLIRIHREKEELKELLPKIELLVSSTVIRSYDNILEILKEIKNLIDLAQFASGSSLEDYSKLIQQHFERIEEDYEKNGSRTQRILRNLIGHEIAIETLTKTFADNRCQGRIHRSCVRFLINFVKKNNENQAILFPYLEFFMSKIGQELGVSTLLCEIMRNNRGLCSMIEEKHVRTMIDLMAEHGLKPRYLNFLKIILNNTEGNPIKRNQSLVTQNLLDRRKDVIVLFNDEEGIKERDQRIKNLEHENQPDGILCYHIELLSLLAECGDGRNHVAEVKLQSLLSMEDILKQLLSPNTIPELRNPLLRFLDEVYINADKVQDEKQMSSSAPIFRLIAKMTRELGLFVTSPNLNRRSTEITLDSISTPTDHAPTKSAGNASIHNRTTTTESQDSNPLELVKSSFVLKWKKPLDGQDDSSLTSFDKDEKLYVDLKYIFQLMIPFVHHYFHLRFPPNDFSCEPQQLEVIKHLIESLFNLYDHVTETSQKEAVIKCLQAMCKVSKGGNQNKSMPQEFTQEIFKFLKVASSSKATQFKQHMMQHQRLKQLNSQQQQQQGNNKKEDEDERYMKKYKLYVSDFLIILTQESNFANLGVLLYEKYRGYLDMIVNVIRRIPELHHFNVTANMTESNKSLVSLGQRTGMTNVTLYSLEMLKQIMDTQQKGDEKYSPEQRLRKLNKFHHDLTKAKIPELIIEMVCMDDHKIVKSAIELGIAMLFEGNNIVQGYIYTLFKRGGSEKFFLSIRDRIRLSIDEIKERKAYHKRLEEKKQDYKQARALKLRARGDPAALNTINAATSVSTPSTDRNKHSSIGGTGSSSGGGTGTDDFSSDNHQNDGDDTQDVFEEKGHIEEILRFLQLMTEGHNADLQHYLAEQKYNLQSVNIVEECLNFIVALEKDITSENIETAIQCFDSLTEFVQGPCLTTQQVIGMSPKFYFVCNEILSKDYRNVLTLDKTLELKSAMFICLTSLLEGSNNHKIAMIMRDSLNFTDVIELAKKCCIISFAPNDFLEEGKKGLPKLDLNTGAREEMASRIQSEVTHDGFRDKALNKEKARRITLATNQHEEIAFEIYFLLNTLADFERIHIEDVSKSQQLAETSHRRITQLLESPEYARYLVPLEKQTGRMEIVRNNTLENVYYRIPEESRFLSDRSKKNFVNTVNSEEYTAQEKIRNFFDETHTFYTEIDHYKQFERTPEKTSTWKIIRGFIWRLLKEENWQRIKMLSFVIALIINLFVLFGIKKMYSVTPGDIPLPGYSDPNDATTGTFVYEGDWKTEWLDIVQTILGVIQILTTTLLFITYIYFLATLEVKKKFKLKMEEKWEDLPRDKHFYKSYLKYLAQDFYIWFLVVYWVVSVLGLFLTPIIYSIHLFEVVVRFETLYDIVRSIQTTAERFVLTSLLMIVAIWFFSLMIFAFVPETFFLEANPPTTTERQFLCDSAADCMLNTLNYGLRTGGFFEDQFTPSWGVWAREVINMLFILVVIVVLFEVVFGIILDSFAELRENREKTEDRVKNKCFICDIVRSRFDQKANEGITFNNHIKKEHNMWNYLFFLIYLKTKPKTEYTGSEQYVSNCLERQDVSFYPILRSITLENVENKSSRIREETTTTLPHFTTTTSSSHLSGSTSK</sequence>
<dbReference type="EMBL" id="PYSW02000053">
    <property type="protein sequence ID" value="KAG2373536.1"/>
    <property type="molecule type" value="Genomic_DNA"/>
</dbReference>
<feature type="region of interest" description="Disordered" evidence="11">
    <location>
        <begin position="499"/>
        <end position="534"/>
    </location>
</feature>
<dbReference type="GO" id="GO:0005262">
    <property type="term" value="F:calcium channel activity"/>
    <property type="evidence" value="ECO:0007669"/>
    <property type="project" value="InterPro"/>
</dbReference>
<keyword evidence="4" id="KW-0677">Repeat</keyword>
<dbReference type="GeneID" id="68104453"/>
<dbReference type="PROSITE" id="PS50919">
    <property type="entry name" value="MIR"/>
    <property type="match status" value="1"/>
</dbReference>
<feature type="compositionally biased region" description="Polar residues" evidence="11">
    <location>
        <begin position="1815"/>
        <end position="1825"/>
    </location>
</feature>
<evidence type="ECO:0000256" key="7">
    <source>
        <dbReference type="ARBA" id="ARBA00023136"/>
    </source>
</evidence>
<feature type="region of interest" description="Disordered" evidence="11">
    <location>
        <begin position="171"/>
        <end position="206"/>
    </location>
</feature>
<protein>
    <recommendedName>
        <fullName evidence="13">MIR domain-containing protein</fullName>
    </recommendedName>
</protein>
<dbReference type="Pfam" id="PF01365">
    <property type="entry name" value="RYDR_ITPR"/>
    <property type="match status" value="2"/>
</dbReference>
<gene>
    <name evidence="14" type="ORF">C9374_011999</name>
</gene>